<organism evidence="4 5">
    <name type="scientific">Petromyzon marinus</name>
    <name type="common">Sea lamprey</name>
    <dbReference type="NCBI Taxonomy" id="7757"/>
    <lineage>
        <taxon>Eukaryota</taxon>
        <taxon>Metazoa</taxon>
        <taxon>Chordata</taxon>
        <taxon>Craniata</taxon>
        <taxon>Vertebrata</taxon>
        <taxon>Cyclostomata</taxon>
        <taxon>Hyperoartia</taxon>
        <taxon>Petromyzontiformes</taxon>
        <taxon>Petromyzontidae</taxon>
        <taxon>Petromyzon</taxon>
    </lineage>
</organism>
<dbReference type="Pfam" id="PF01826">
    <property type="entry name" value="TIL"/>
    <property type="match status" value="3"/>
</dbReference>
<protein>
    <submittedName>
        <fullName evidence="5">Zonadhesin-like</fullName>
    </submittedName>
</protein>
<dbReference type="PROSITE" id="PS51233">
    <property type="entry name" value="VWFD"/>
    <property type="match status" value="4"/>
</dbReference>
<dbReference type="PANTHER" id="PTHR11339:SF374">
    <property type="entry name" value="ZONADHESIN"/>
    <property type="match status" value="1"/>
</dbReference>
<proteinExistence type="predicted"/>
<dbReference type="SMART" id="SM00216">
    <property type="entry name" value="VWD"/>
    <property type="match status" value="4"/>
</dbReference>
<keyword evidence="2" id="KW-0325">Glycoprotein</keyword>
<dbReference type="SUPFAM" id="SSF57567">
    <property type="entry name" value="Serine protease inhibitors"/>
    <property type="match status" value="3"/>
</dbReference>
<dbReference type="Pfam" id="PF12714">
    <property type="entry name" value="TILa"/>
    <property type="match status" value="3"/>
</dbReference>
<evidence type="ECO:0000313" key="4">
    <source>
        <dbReference type="Proteomes" id="UP001318040"/>
    </source>
</evidence>
<dbReference type="Pfam" id="PF08742">
    <property type="entry name" value="C8"/>
    <property type="match status" value="3"/>
</dbReference>
<dbReference type="CDD" id="cd19941">
    <property type="entry name" value="TIL"/>
    <property type="match status" value="3"/>
</dbReference>
<evidence type="ECO:0000313" key="5">
    <source>
        <dbReference type="RefSeq" id="XP_032831164.1"/>
    </source>
</evidence>
<dbReference type="InterPro" id="IPR036084">
    <property type="entry name" value="Ser_inhib-like_sf"/>
</dbReference>
<dbReference type="InterPro" id="IPR014853">
    <property type="entry name" value="VWF/SSPO/ZAN-like_Cys-rich_dom"/>
</dbReference>
<accession>A0AAJ7U8L4</accession>
<dbReference type="Proteomes" id="UP001318040">
    <property type="component" value="Chromosome 55"/>
</dbReference>
<evidence type="ECO:0000259" key="3">
    <source>
        <dbReference type="PROSITE" id="PS51233"/>
    </source>
</evidence>
<evidence type="ECO:0000256" key="1">
    <source>
        <dbReference type="ARBA" id="ARBA00023157"/>
    </source>
</evidence>
<dbReference type="GO" id="GO:0005615">
    <property type="term" value="C:extracellular space"/>
    <property type="evidence" value="ECO:0007669"/>
    <property type="project" value="TreeGrafter"/>
</dbReference>
<dbReference type="InterPro" id="IPR050780">
    <property type="entry name" value="Mucin_vWF_Thrombospondin_sf"/>
</dbReference>
<keyword evidence="1" id="KW-1015">Disulfide bond</keyword>
<sequence length="1349" mass="144978">MGTCTYTASIPCNQSSNLPHFNVETTNEHRGGNTAVSYVKEVHVEVYGHRITLGQGRRVLVDGLRLTPPFFISGVYIQLSGSYVVLETDFNLVVRFDGNHHVEIVVPGEYTGELCGICGNFNGDGSDDNLKPDGSAAASSSELGNSWRVFNSSDDDCQDDTGEIPPCDENDKNLYESDTFCGIITDPEGAFKECHAVLPPQVFFDNCVFDLCATGGDHDSLCQALQAYADQCAQAGVIVTWRNNTFCPFPCEPGSHYESCAPPCPATCSNANPPAGCNQQCAEGCVCDDGFVLSGDKCVPTDQCGCLDNNGHYHPIGESWFESQDCSQRCICVNPGNVNCEAWVCEDDETCGVEDGILGCHGSGPTVPPTTPPKPPGDCVITGDPHYITFDKTTHHFMGECTYTAAIPCNQSSTLLPHFNVETTNEFRGGSTAVSYVKEVHVDVYGHRFTLAKGRRVLVDGLRVTPPFFMSGVYIQLSGSYVVLETDFNLVVRFDGNHHVEIVVPGEYAGQLCGICGNFNGDGSDDNLKPDGSAAASSSELGNSWRVFNSSDDDCQDDTGEIPPCDENDKNLYESDTFCGIITDPEGAFKECHAVLPPQIFFDNCVFDLCATGGDHGSLCQALQAYADQCAQAGVIVTWRNNTFCPFPCEPGSHYESCAPPCPATCSNANPPAGCNQQCAEGCVCDDGFVLSGDKCVPTDQCGCLDNNGHYHPIGESWFESQDCSQRCICVNPGNVNCEAWVCEDDETCGVEDGILGCHGSGPTVPPTTPPKPPGDCVITGDPHYITFDKTTHHFMGECTYTAAIPCNQSSTLPPHFNVETTNEFRGGSTAVSYVKEVHVDVYGHRFTLAKGRRVLVDGLRVTPPFFMSGVYIQLSGSYVVLETDFNLVVRFDGNHHVEIVVPGEYAGQLCGICGNFNGDGSDDNLKPDGSAAASSSELGNSWRVFNSSDDDCQDDTGEIPPCDENDKNLYESDTFCGIITDPEGAFKECHAVLPPQIFFDNCVFDLCAMGGDHGSLCQALQAYADQCAQAGVIVTWRNNTFCPFPCEPGSHYESCAPPCPATCSNANPPAGCNQQCAEGCVCDDGFVLSGDKCVPTDQCGCLDNNGHYHPIGESWFESQDCSQRCICVNPGNVNCGAWVCEDDETCGVEDGILGCHGSGPTVPPTTPPKPPGDCVITGDPHYITFDKTTHHFMGECTYTAAIPCNQSSTLPHFNVETTNEFRGGSTAVSYVKEVHVDVYGHRFTLAKGRRVLVDGLRVTPPFFMSGVYIQLSGSYVVLETDFNLVVRFDGNHHVEIVVPGEYVGQLCGICGNFNGDGSDDNLKPDGSAAASSSELGNSWRVFNSSDDE</sequence>
<reference evidence="5" key="1">
    <citation type="submission" date="2025-08" db="UniProtKB">
        <authorList>
            <consortium name="RefSeq"/>
        </authorList>
    </citation>
    <scope>IDENTIFICATION</scope>
    <source>
        <tissue evidence="5">Sperm</tissue>
    </source>
</reference>
<dbReference type="InterPro" id="IPR001846">
    <property type="entry name" value="VWF_type-D"/>
</dbReference>
<dbReference type="Gene3D" id="2.10.25.10">
    <property type="entry name" value="Laminin"/>
    <property type="match status" value="3"/>
</dbReference>
<dbReference type="InterPro" id="IPR025615">
    <property type="entry name" value="TILa_dom"/>
</dbReference>
<feature type="domain" description="VWFD" evidence="3">
    <location>
        <begin position="1"/>
        <end position="158"/>
    </location>
</feature>
<dbReference type="KEGG" id="pmrn:116954615"/>
<dbReference type="SMART" id="SM00832">
    <property type="entry name" value="C8"/>
    <property type="match status" value="3"/>
</dbReference>
<dbReference type="FunFam" id="2.10.25.10:FF:000055">
    <property type="entry name" value="alpha-tectorin isoform X1"/>
    <property type="match status" value="3"/>
</dbReference>
<keyword evidence="4" id="KW-1185">Reference proteome</keyword>
<dbReference type="InterPro" id="IPR002919">
    <property type="entry name" value="TIL_dom"/>
</dbReference>
<feature type="domain" description="VWFD" evidence="3">
    <location>
        <begin position="775"/>
        <end position="954"/>
    </location>
</feature>
<feature type="domain" description="VWFD" evidence="3">
    <location>
        <begin position="1173"/>
        <end position="1348"/>
    </location>
</feature>
<dbReference type="GO" id="GO:0031012">
    <property type="term" value="C:extracellular matrix"/>
    <property type="evidence" value="ECO:0007669"/>
    <property type="project" value="TreeGrafter"/>
</dbReference>
<name>A0AAJ7U8L4_PETMA</name>
<dbReference type="Pfam" id="PF00094">
    <property type="entry name" value="VWD"/>
    <property type="match status" value="4"/>
</dbReference>
<gene>
    <name evidence="5" type="primary">LOC116954615</name>
</gene>
<dbReference type="PANTHER" id="PTHR11339">
    <property type="entry name" value="EXTRACELLULAR MATRIX GLYCOPROTEIN RELATED"/>
    <property type="match status" value="1"/>
</dbReference>
<feature type="domain" description="VWFD" evidence="3">
    <location>
        <begin position="377"/>
        <end position="556"/>
    </location>
</feature>
<dbReference type="RefSeq" id="XP_032831164.1">
    <property type="nucleotide sequence ID" value="XM_032975273.1"/>
</dbReference>
<evidence type="ECO:0000256" key="2">
    <source>
        <dbReference type="ARBA" id="ARBA00023180"/>
    </source>
</evidence>